<gene>
    <name evidence="2" type="ORF">Tci_496190</name>
</gene>
<feature type="compositionally biased region" description="Polar residues" evidence="1">
    <location>
        <begin position="542"/>
        <end position="551"/>
    </location>
</feature>
<dbReference type="EMBL" id="BKCJ010256181">
    <property type="protein sequence ID" value="GEZ24217.1"/>
    <property type="molecule type" value="Genomic_DNA"/>
</dbReference>
<reference evidence="2" key="1">
    <citation type="journal article" date="2019" name="Sci. Rep.">
        <title>Draft genome of Tanacetum cinerariifolium, the natural source of mosquito coil.</title>
        <authorList>
            <person name="Yamashiro T."/>
            <person name="Shiraishi A."/>
            <person name="Satake H."/>
            <person name="Nakayama K."/>
        </authorList>
    </citation>
    <scope>NUCLEOTIDE SEQUENCE</scope>
</reference>
<feature type="region of interest" description="Disordered" evidence="1">
    <location>
        <begin position="1"/>
        <end position="29"/>
    </location>
</feature>
<name>A0A699I5T2_TANCI</name>
<organism evidence="2">
    <name type="scientific">Tanacetum cinerariifolium</name>
    <name type="common">Dalmatian daisy</name>
    <name type="synonym">Chrysanthemum cinerariifolium</name>
    <dbReference type="NCBI Taxonomy" id="118510"/>
    <lineage>
        <taxon>Eukaryota</taxon>
        <taxon>Viridiplantae</taxon>
        <taxon>Streptophyta</taxon>
        <taxon>Embryophyta</taxon>
        <taxon>Tracheophyta</taxon>
        <taxon>Spermatophyta</taxon>
        <taxon>Magnoliopsida</taxon>
        <taxon>eudicotyledons</taxon>
        <taxon>Gunneridae</taxon>
        <taxon>Pentapetalae</taxon>
        <taxon>asterids</taxon>
        <taxon>campanulids</taxon>
        <taxon>Asterales</taxon>
        <taxon>Asteraceae</taxon>
        <taxon>Asteroideae</taxon>
        <taxon>Anthemideae</taxon>
        <taxon>Anthemidinae</taxon>
        <taxon>Tanacetum</taxon>
    </lineage>
</organism>
<feature type="region of interest" description="Disordered" evidence="1">
    <location>
        <begin position="89"/>
        <end position="112"/>
    </location>
</feature>
<feature type="region of interest" description="Disordered" evidence="1">
    <location>
        <begin position="542"/>
        <end position="589"/>
    </location>
</feature>
<evidence type="ECO:0000256" key="1">
    <source>
        <dbReference type="SAM" id="MobiDB-lite"/>
    </source>
</evidence>
<proteinExistence type="predicted"/>
<feature type="non-terminal residue" evidence="2">
    <location>
        <position position="1"/>
    </location>
</feature>
<protein>
    <submittedName>
        <fullName evidence="2">Uncharacterized protein</fullName>
    </submittedName>
</protein>
<evidence type="ECO:0000313" key="2">
    <source>
        <dbReference type="EMBL" id="GEZ24217.1"/>
    </source>
</evidence>
<sequence length="903" mass="104501">KGGRGFHDESENDDRVPTPSSDPLPSGEDSSILNELMVFCTSLQEQVLNLQEAKATQAKEIIALKKKVSKLNKWRKSRSKGLKRLKKIGSGRRVKSPMEKDGLGAQEDASKQRRMIKEINQNAEITLDDETQGRTNDDEMFRVNDLVGEEVVMETTTGVKDSVALTTYVTEYGVTMSQSLAALKSTKPKVVVQEQKISTTIPAATIIVTTVVLTPRAKGIIFHEQNQSQIPTVSSSKDKGKAKMIEPDDPIKKKDQMRIDEKYARKLEVEEQEAARISRAQQVEEANNSWDNMQAMMDANRLLAERLQAREKEEFSKGRSFDEIKELFDKEITKVNDFIAMDSEAQESSTKRTAEHLESNISKKQKNINREDLEVMWAIVKDIFKKEKLVDDMDNILFRTLKTMFEHHVEDTIWKYQQGLAKVKNWNLFESCGVYCITMQTTIYYLLVEKVYPLTRNTLHQLWNDVRLQVNYDVKMAYDLLRFIKKQLMEELIDTSMRAILKGEVNSQLPQTLLQAVSDFTTLVIEKNVTESLEAAVLARSSSQPKSTYETTETKIKTLPLDQTEGRKKGSQARKMSHPEIQGQRKRSLQAPLKTPPTLNISFLESLPMQRSQVIQLMTQKGNGIKSSTRTWINQVAHAKEPRTSFDELMDTSFDFSAFVLNRLNVKDLTQEILVGLAFELLKGSKPLSLIQNHRGRQVIPQDFFINNDMEYLKGGDSSRRLTIIKKSDYGHLEEIEVHQEDHKLYTFREALRMFTRRIVIQRRVEDLQLGVKSYQKKLNLTKPDTFRSDLRRRTTYTAYSDPQRVIYIDQLNRNRLMRTDELHKFSDGTLDFVRTALHDIIFRIRMEYLPKKNCSRLDKQRARVMIQNIDKQLFQRRLMRNLDKLVSGREYENDLRLLERTI</sequence>
<feature type="compositionally biased region" description="Basic and acidic residues" evidence="1">
    <location>
        <begin position="1"/>
        <end position="16"/>
    </location>
</feature>
<feature type="compositionally biased region" description="Basic and acidic residues" evidence="1">
    <location>
        <begin position="96"/>
        <end position="112"/>
    </location>
</feature>
<feature type="compositionally biased region" description="Polar residues" evidence="1">
    <location>
        <begin position="18"/>
        <end position="29"/>
    </location>
</feature>
<dbReference type="AlphaFoldDB" id="A0A699I5T2"/>
<comment type="caution">
    <text evidence="2">The sequence shown here is derived from an EMBL/GenBank/DDBJ whole genome shotgun (WGS) entry which is preliminary data.</text>
</comment>
<accession>A0A699I5T2</accession>